<dbReference type="Pfam" id="PF20146">
    <property type="entry name" value="NRF"/>
    <property type="match status" value="1"/>
</dbReference>
<evidence type="ECO:0000313" key="2">
    <source>
        <dbReference type="EMBL" id="OQR79344.1"/>
    </source>
</evidence>
<evidence type="ECO:0000259" key="1">
    <source>
        <dbReference type="Pfam" id="PF20146"/>
    </source>
</evidence>
<dbReference type="Proteomes" id="UP000192247">
    <property type="component" value="Unassembled WGS sequence"/>
</dbReference>
<comment type="caution">
    <text evidence="2">The sequence shown here is derived from an EMBL/GenBank/DDBJ whole genome shotgun (WGS) entry which is preliminary data.</text>
</comment>
<dbReference type="OrthoDB" id="4794873at2759"/>
<organism evidence="2 3">
    <name type="scientific">Tropilaelaps mercedesae</name>
    <dbReference type="NCBI Taxonomy" id="418985"/>
    <lineage>
        <taxon>Eukaryota</taxon>
        <taxon>Metazoa</taxon>
        <taxon>Ecdysozoa</taxon>
        <taxon>Arthropoda</taxon>
        <taxon>Chelicerata</taxon>
        <taxon>Arachnida</taxon>
        <taxon>Acari</taxon>
        <taxon>Parasitiformes</taxon>
        <taxon>Mesostigmata</taxon>
        <taxon>Gamasina</taxon>
        <taxon>Dermanyssoidea</taxon>
        <taxon>Laelapidae</taxon>
        <taxon>Tropilaelaps</taxon>
    </lineage>
</organism>
<dbReference type="InParanoid" id="A0A1V9Y0T8"/>
<accession>A0A1V9Y0T8</accession>
<dbReference type="EMBL" id="MNPL01001225">
    <property type="protein sequence ID" value="OQR79344.1"/>
    <property type="molecule type" value="Genomic_DNA"/>
</dbReference>
<keyword evidence="3" id="KW-1185">Reference proteome</keyword>
<sequence>MFMTMTSLGSYAQCLSTRVHEDSDNSSSPALFVGQYCGLHVLPNKEVYDALIERIHKLGDIKQKSAPPLSYDKDSFFRPGLRLGLCVPSLCSTEEMKIIVDKGHFK</sequence>
<name>A0A1V9Y0T8_9ACAR</name>
<protein>
    <submittedName>
        <fullName evidence="2">Nose resistant to fluoxetine protein 6-like</fullName>
    </submittedName>
</protein>
<proteinExistence type="predicted"/>
<dbReference type="AlphaFoldDB" id="A0A1V9Y0T8"/>
<feature type="domain" description="Nose resistant-to-fluoxetine protein N-terminal" evidence="1">
    <location>
        <begin position="4"/>
        <end position="99"/>
    </location>
</feature>
<evidence type="ECO:0000313" key="3">
    <source>
        <dbReference type="Proteomes" id="UP000192247"/>
    </source>
</evidence>
<reference evidence="2 3" key="1">
    <citation type="journal article" date="2017" name="Gigascience">
        <title>Draft genome of the honey bee ectoparasitic mite, Tropilaelaps mercedesae, is shaped by the parasitic life history.</title>
        <authorList>
            <person name="Dong X."/>
            <person name="Armstrong S.D."/>
            <person name="Xia D."/>
            <person name="Makepeace B.L."/>
            <person name="Darby A.C."/>
            <person name="Kadowaki T."/>
        </authorList>
    </citation>
    <scope>NUCLEOTIDE SEQUENCE [LARGE SCALE GENOMIC DNA]</scope>
    <source>
        <strain evidence="2">Wuxi-XJTLU</strain>
    </source>
</reference>
<gene>
    <name evidence="2" type="ORF">BIW11_05801</name>
</gene>
<dbReference type="InterPro" id="IPR006621">
    <property type="entry name" value="Nose-resist-to-fluoxetine_N"/>
</dbReference>